<gene>
    <name evidence="2" type="ORF">OIK42_09245</name>
</gene>
<protein>
    <submittedName>
        <fullName evidence="2">DUF3429 domain-containing protein</fullName>
    </submittedName>
</protein>
<feature type="transmembrane region" description="Helical" evidence="1">
    <location>
        <begin position="7"/>
        <end position="28"/>
    </location>
</feature>
<feature type="transmembrane region" description="Helical" evidence="1">
    <location>
        <begin position="34"/>
        <end position="54"/>
    </location>
</feature>
<dbReference type="PANTHER" id="PTHR15887">
    <property type="entry name" value="TRANSMEMBRANE PROTEIN 69"/>
    <property type="match status" value="1"/>
</dbReference>
<proteinExistence type="predicted"/>
<sequence length="139" mass="15679">MNPHFKQLGYAGLLPFIGLNALTFTTILPQSLVFLYFTQYSAVLLSFFGGIHWYDAISGNKDGHQKYIAMLPTLIGWLCLMHAGAPWVLATLSISYLAIMFYDKQVLTLPTELVVDYTRLRMNLTTVVVISHAFMIVSR</sequence>
<evidence type="ECO:0000256" key="1">
    <source>
        <dbReference type="SAM" id="Phobius"/>
    </source>
</evidence>
<dbReference type="Proteomes" id="UP001218788">
    <property type="component" value="Unassembled WGS sequence"/>
</dbReference>
<dbReference type="InterPro" id="IPR021836">
    <property type="entry name" value="DUF3429"/>
</dbReference>
<keyword evidence="3" id="KW-1185">Reference proteome</keyword>
<dbReference type="RefSeq" id="WP_273639944.1">
    <property type="nucleotide sequence ID" value="NZ_JAQQXP010000001.1"/>
</dbReference>
<organism evidence="2 3">
    <name type="scientific">Alteromonas gilva</name>
    <dbReference type="NCBI Taxonomy" id="2987522"/>
    <lineage>
        <taxon>Bacteria</taxon>
        <taxon>Pseudomonadati</taxon>
        <taxon>Pseudomonadota</taxon>
        <taxon>Gammaproteobacteria</taxon>
        <taxon>Alteromonadales</taxon>
        <taxon>Alteromonadaceae</taxon>
        <taxon>Alteromonas/Salinimonas group</taxon>
        <taxon>Alteromonas</taxon>
    </lineage>
</organism>
<comment type="caution">
    <text evidence="2">The sequence shown here is derived from an EMBL/GenBank/DDBJ whole genome shotgun (WGS) entry which is preliminary data.</text>
</comment>
<keyword evidence="1" id="KW-0812">Transmembrane</keyword>
<accession>A0ABT5L1M3</accession>
<feature type="transmembrane region" description="Helical" evidence="1">
    <location>
        <begin position="74"/>
        <end position="100"/>
    </location>
</feature>
<evidence type="ECO:0000313" key="2">
    <source>
        <dbReference type="EMBL" id="MDC8830945.1"/>
    </source>
</evidence>
<reference evidence="2 3" key="1">
    <citation type="submission" date="2022-10" db="EMBL/GenBank/DDBJ databases">
        <title>Alteromonas sp. chi3 Genome sequencing.</title>
        <authorList>
            <person name="Park S."/>
        </authorList>
    </citation>
    <scope>NUCLEOTIDE SEQUENCE [LARGE SCALE GENOMIC DNA]</scope>
    <source>
        <strain evidence="3">chi3</strain>
    </source>
</reference>
<dbReference type="Pfam" id="PF11911">
    <property type="entry name" value="DUF3429"/>
    <property type="match status" value="1"/>
</dbReference>
<dbReference type="PANTHER" id="PTHR15887:SF1">
    <property type="entry name" value="TRANSMEMBRANE PROTEIN 69"/>
    <property type="match status" value="1"/>
</dbReference>
<name>A0ABT5L1M3_9ALTE</name>
<dbReference type="EMBL" id="JAQQXP010000001">
    <property type="protein sequence ID" value="MDC8830945.1"/>
    <property type="molecule type" value="Genomic_DNA"/>
</dbReference>
<keyword evidence="1" id="KW-1133">Transmembrane helix</keyword>
<keyword evidence="1" id="KW-0472">Membrane</keyword>
<evidence type="ECO:0000313" key="3">
    <source>
        <dbReference type="Proteomes" id="UP001218788"/>
    </source>
</evidence>